<sequence length="182" mass="20293">MRCDIRFQTLRYFVLPFLKPLLDYAPTPWRRAAIAHFMAIRDRAFPLWKSWVQKYEQQRVLGPLVEEIERLLQGDGPQMDGTDEGGEATTVPVARGALLKETKASVTGGVSRAHRTLCVPFFRQRLGGNPQGVQKEYPGDVCAVHALRRMSSTLGGSSEAALSLNRGRGDASKFGEYGKKRT</sequence>
<reference evidence="1" key="1">
    <citation type="submission" date="2014-11" db="EMBL/GenBank/DDBJ databases">
        <authorList>
            <person name="Otto D Thomas"/>
            <person name="Naeem Raeece"/>
        </authorList>
    </citation>
    <scope>NUCLEOTIDE SEQUENCE</scope>
</reference>
<name>A0A0G4HY90_9ALVE</name>
<dbReference type="EMBL" id="CDMZ01004355">
    <property type="protein sequence ID" value="CEM49498.1"/>
    <property type="molecule type" value="Genomic_DNA"/>
</dbReference>
<accession>A0A0G4HY90</accession>
<evidence type="ECO:0000313" key="1">
    <source>
        <dbReference type="EMBL" id="CEM49498.1"/>
    </source>
</evidence>
<organism evidence="1">
    <name type="scientific">Chromera velia CCMP2878</name>
    <dbReference type="NCBI Taxonomy" id="1169474"/>
    <lineage>
        <taxon>Eukaryota</taxon>
        <taxon>Sar</taxon>
        <taxon>Alveolata</taxon>
        <taxon>Colpodellida</taxon>
        <taxon>Chromeraceae</taxon>
        <taxon>Chromera</taxon>
    </lineage>
</organism>
<dbReference type="VEuPathDB" id="CryptoDB:Cvel_9438"/>
<protein>
    <submittedName>
        <fullName evidence="1">Uncharacterized protein</fullName>
    </submittedName>
</protein>
<dbReference type="AlphaFoldDB" id="A0A0G4HY90"/>
<gene>
    <name evidence="1" type="ORF">Cvel_9438</name>
</gene>
<proteinExistence type="predicted"/>